<protein>
    <submittedName>
        <fullName evidence="2">Hydrolase</fullName>
    </submittedName>
</protein>
<name>A0A7H1J2L3_9GAMM</name>
<dbReference type="OrthoDB" id="9796958at2"/>
<dbReference type="InterPro" id="IPR050993">
    <property type="entry name" value="Isochorismatase_domain"/>
</dbReference>
<organism evidence="2 3">
    <name type="scientific">Marinomonas arctica</name>
    <dbReference type="NCBI Taxonomy" id="383750"/>
    <lineage>
        <taxon>Bacteria</taxon>
        <taxon>Pseudomonadati</taxon>
        <taxon>Pseudomonadota</taxon>
        <taxon>Gammaproteobacteria</taxon>
        <taxon>Oceanospirillales</taxon>
        <taxon>Oceanospirillaceae</taxon>
        <taxon>Marinomonas</taxon>
    </lineage>
</organism>
<gene>
    <name evidence="2" type="ORF">IBG28_13535</name>
</gene>
<keyword evidence="3" id="KW-1185">Reference proteome</keyword>
<dbReference type="Pfam" id="PF00857">
    <property type="entry name" value="Isochorismatase"/>
    <property type="match status" value="1"/>
</dbReference>
<reference evidence="2 3" key="1">
    <citation type="submission" date="2020-09" db="EMBL/GenBank/DDBJ databases">
        <title>Complete genome sequence of an Arctic sea ice bacterium Marinomonas arctica BSI20414.</title>
        <authorList>
            <person name="Liao L."/>
            <person name="Chen B."/>
        </authorList>
    </citation>
    <scope>NUCLEOTIDE SEQUENCE [LARGE SCALE GENOMIC DNA]</scope>
    <source>
        <strain evidence="2 3">BSI20414</strain>
    </source>
</reference>
<dbReference type="AlphaFoldDB" id="A0A7H1J2L3"/>
<feature type="domain" description="Isochorismatase-like" evidence="1">
    <location>
        <begin position="8"/>
        <end position="156"/>
    </location>
</feature>
<proteinExistence type="predicted"/>
<dbReference type="KEGG" id="mard:IBG28_13535"/>
<accession>A0A7H1J2L3</accession>
<sequence length="179" mass="19631">MLRKDKTGLVVIDVQGKLATIVHDSEVFIANLVKLVKAAKLLGLPILWLEQNPEKLGATVPELREVLDRVEPIAKYSFSACGEPAFVEAVKKAKMNSWLITGIEAHICVYQTALGLLDLGYDVELVSDCVSSRTIENKDMALAKLARKGAEVTSLEMCLFELIGDCRADEFRGALSLIK</sequence>
<dbReference type="EMBL" id="CP061081">
    <property type="protein sequence ID" value="QNT04729.1"/>
    <property type="molecule type" value="Genomic_DNA"/>
</dbReference>
<dbReference type="InterPro" id="IPR000868">
    <property type="entry name" value="Isochorismatase-like_dom"/>
</dbReference>
<evidence type="ECO:0000313" key="3">
    <source>
        <dbReference type="Proteomes" id="UP000516370"/>
    </source>
</evidence>
<dbReference type="Gene3D" id="3.40.50.850">
    <property type="entry name" value="Isochorismatase-like"/>
    <property type="match status" value="1"/>
</dbReference>
<dbReference type="CDD" id="cd01012">
    <property type="entry name" value="YcaC_related"/>
    <property type="match status" value="1"/>
</dbReference>
<evidence type="ECO:0000313" key="2">
    <source>
        <dbReference type="EMBL" id="QNT04729.1"/>
    </source>
</evidence>
<dbReference type="InterPro" id="IPR036380">
    <property type="entry name" value="Isochorismatase-like_sf"/>
</dbReference>
<keyword evidence="2" id="KW-0378">Hydrolase</keyword>
<dbReference type="SUPFAM" id="SSF52499">
    <property type="entry name" value="Isochorismatase-like hydrolases"/>
    <property type="match status" value="1"/>
</dbReference>
<evidence type="ECO:0000259" key="1">
    <source>
        <dbReference type="Pfam" id="PF00857"/>
    </source>
</evidence>
<dbReference type="PANTHER" id="PTHR14119">
    <property type="entry name" value="HYDROLASE"/>
    <property type="match status" value="1"/>
</dbReference>
<dbReference type="GO" id="GO:0016787">
    <property type="term" value="F:hydrolase activity"/>
    <property type="evidence" value="ECO:0007669"/>
    <property type="project" value="UniProtKB-KW"/>
</dbReference>
<dbReference type="PANTHER" id="PTHR14119:SF3">
    <property type="entry name" value="ISOCHORISMATASE DOMAIN-CONTAINING PROTEIN 2"/>
    <property type="match status" value="1"/>
</dbReference>
<dbReference type="Proteomes" id="UP000516370">
    <property type="component" value="Chromosome"/>
</dbReference>
<dbReference type="RefSeq" id="WP_111606998.1">
    <property type="nucleotide sequence ID" value="NZ_BMLJ01000010.1"/>
</dbReference>